<dbReference type="PANTHER" id="PTHR30055:SF234">
    <property type="entry name" value="HTH-TYPE TRANSCRIPTIONAL REGULATOR BETI"/>
    <property type="match status" value="1"/>
</dbReference>
<keyword evidence="1" id="KW-0805">Transcription regulation</keyword>
<feature type="region of interest" description="Disordered" evidence="5">
    <location>
        <begin position="173"/>
        <end position="206"/>
    </location>
</feature>
<dbReference type="CDD" id="cd00569">
    <property type="entry name" value="HTH_Hin_like"/>
    <property type="match status" value="1"/>
</dbReference>
<dbReference type="PROSITE" id="PS50977">
    <property type="entry name" value="HTH_TETR_2"/>
    <property type="match status" value="1"/>
</dbReference>
<gene>
    <name evidence="7" type="ORF">FOF52_18950</name>
</gene>
<dbReference type="PANTHER" id="PTHR30055">
    <property type="entry name" value="HTH-TYPE TRANSCRIPTIONAL REGULATOR RUTR"/>
    <property type="match status" value="1"/>
</dbReference>
<dbReference type="Pfam" id="PF02796">
    <property type="entry name" value="HTH_7"/>
    <property type="match status" value="1"/>
</dbReference>
<dbReference type="PROSITE" id="PS01081">
    <property type="entry name" value="HTH_TETR_1"/>
    <property type="match status" value="1"/>
</dbReference>
<protein>
    <submittedName>
        <fullName evidence="7">TetR family transcriptional regulator</fullName>
    </submittedName>
</protein>
<dbReference type="RefSeq" id="WP_248591280.1">
    <property type="nucleotide sequence ID" value="NZ_BAABEB010000011.1"/>
</dbReference>
<reference evidence="7 8" key="1">
    <citation type="submission" date="2020-04" db="EMBL/GenBank/DDBJ databases">
        <title>Thermobifida alba genome sequencing and assembly.</title>
        <authorList>
            <person name="Luzics S."/>
            <person name="Horvath B."/>
            <person name="Nagy I."/>
            <person name="Toth A."/>
            <person name="Nagy I."/>
            <person name="Kukolya J."/>
        </authorList>
    </citation>
    <scope>NUCLEOTIDE SEQUENCE [LARGE SCALE GENOMIC DNA]</scope>
    <source>
        <strain evidence="7 8">DSM 43795</strain>
    </source>
</reference>
<dbReference type="Pfam" id="PF00440">
    <property type="entry name" value="TetR_N"/>
    <property type="match status" value="1"/>
</dbReference>
<evidence type="ECO:0000256" key="2">
    <source>
        <dbReference type="ARBA" id="ARBA00023125"/>
    </source>
</evidence>
<proteinExistence type="predicted"/>
<dbReference type="Gene3D" id="1.10.10.60">
    <property type="entry name" value="Homeodomain-like"/>
    <property type="match status" value="1"/>
</dbReference>
<keyword evidence="3" id="KW-0804">Transcription</keyword>
<dbReference type="SUPFAM" id="SSF46689">
    <property type="entry name" value="Homeodomain-like"/>
    <property type="match status" value="2"/>
</dbReference>
<dbReference type="InterPro" id="IPR050109">
    <property type="entry name" value="HTH-type_TetR-like_transc_reg"/>
</dbReference>
<dbReference type="PRINTS" id="PR00455">
    <property type="entry name" value="HTHTETR"/>
</dbReference>
<evidence type="ECO:0000313" key="8">
    <source>
        <dbReference type="Proteomes" id="UP000832041"/>
    </source>
</evidence>
<dbReference type="InterPro" id="IPR001647">
    <property type="entry name" value="HTH_TetR"/>
</dbReference>
<accession>A0ABY4L503</accession>
<dbReference type="InterPro" id="IPR006120">
    <property type="entry name" value="Resolvase_HTH_dom"/>
</dbReference>
<name>A0ABY4L503_THEAE</name>
<sequence>MAGRILEAARALFAEQGYRATSMRQIAERVGVTKAALYYHFPAKNEILHHLTGPLLDELEAALADAERHADPETVRWRAIEGYLDVFLRHRETLLVLVRDMSLLVEAPVADRFRAAVALAGDLVAGPDRSLANRVRSAQAVAGLGDAVAIFADVAPEVVREHVLDGVRALLGPPARRPEGEPPAVPVRRGRPRGRGGGRPAALTPAQAARARERYASGQHTVERIAAELGVSRSTVYRVLRTG</sequence>
<organism evidence="7 8">
    <name type="scientific">Thermobifida alba</name>
    <name type="common">Thermomonospora alba</name>
    <dbReference type="NCBI Taxonomy" id="53522"/>
    <lineage>
        <taxon>Bacteria</taxon>
        <taxon>Bacillati</taxon>
        <taxon>Actinomycetota</taxon>
        <taxon>Actinomycetes</taxon>
        <taxon>Streptosporangiales</taxon>
        <taxon>Nocardiopsidaceae</taxon>
        <taxon>Thermobifida</taxon>
    </lineage>
</organism>
<dbReference type="Proteomes" id="UP000832041">
    <property type="component" value="Chromosome"/>
</dbReference>
<evidence type="ECO:0000259" key="6">
    <source>
        <dbReference type="PROSITE" id="PS50977"/>
    </source>
</evidence>
<evidence type="ECO:0000256" key="4">
    <source>
        <dbReference type="PROSITE-ProRule" id="PRU00335"/>
    </source>
</evidence>
<dbReference type="InterPro" id="IPR023772">
    <property type="entry name" value="DNA-bd_HTH_TetR-type_CS"/>
</dbReference>
<dbReference type="InterPro" id="IPR009057">
    <property type="entry name" value="Homeodomain-like_sf"/>
</dbReference>
<feature type="domain" description="HTH tetR-type" evidence="6">
    <location>
        <begin position="1"/>
        <end position="59"/>
    </location>
</feature>
<feature type="DNA-binding region" description="H-T-H motif" evidence="4">
    <location>
        <begin position="22"/>
        <end position="41"/>
    </location>
</feature>
<keyword evidence="2 4" id="KW-0238">DNA-binding</keyword>
<evidence type="ECO:0000256" key="3">
    <source>
        <dbReference type="ARBA" id="ARBA00023163"/>
    </source>
</evidence>
<evidence type="ECO:0000256" key="1">
    <source>
        <dbReference type="ARBA" id="ARBA00023015"/>
    </source>
</evidence>
<evidence type="ECO:0000256" key="5">
    <source>
        <dbReference type="SAM" id="MobiDB-lite"/>
    </source>
</evidence>
<evidence type="ECO:0000313" key="7">
    <source>
        <dbReference type="EMBL" id="UPT22770.1"/>
    </source>
</evidence>
<dbReference type="EMBL" id="CP051627">
    <property type="protein sequence ID" value="UPT22770.1"/>
    <property type="molecule type" value="Genomic_DNA"/>
</dbReference>
<keyword evidence="8" id="KW-1185">Reference proteome</keyword>
<dbReference type="Gene3D" id="1.10.357.10">
    <property type="entry name" value="Tetracycline Repressor, domain 2"/>
    <property type="match status" value="1"/>
</dbReference>